<dbReference type="Pfam" id="PF00067">
    <property type="entry name" value="p450"/>
    <property type="match status" value="1"/>
</dbReference>
<dbReference type="PRINTS" id="PR00463">
    <property type="entry name" value="EP450I"/>
</dbReference>
<dbReference type="Proteomes" id="UP001194746">
    <property type="component" value="Unassembled WGS sequence"/>
</dbReference>
<evidence type="ECO:0000256" key="4">
    <source>
        <dbReference type="ARBA" id="ARBA00022723"/>
    </source>
</evidence>
<dbReference type="AlphaFoldDB" id="A0AAD4CX36"/>
<dbReference type="PANTHER" id="PTHR24305:SF230">
    <property type="entry name" value="P450, PUTATIVE (EUROFUNG)-RELATED"/>
    <property type="match status" value="1"/>
</dbReference>
<evidence type="ECO:0000256" key="1">
    <source>
        <dbReference type="ARBA" id="ARBA00001971"/>
    </source>
</evidence>
<dbReference type="GO" id="GO:0020037">
    <property type="term" value="F:heme binding"/>
    <property type="evidence" value="ECO:0007669"/>
    <property type="project" value="InterPro"/>
</dbReference>
<dbReference type="SUPFAM" id="SSF48264">
    <property type="entry name" value="Cytochrome P450"/>
    <property type="match status" value="1"/>
</dbReference>
<evidence type="ECO:0000256" key="9">
    <source>
        <dbReference type="RuleBase" id="RU000461"/>
    </source>
</evidence>
<comment type="caution">
    <text evidence="10">The sequence shown here is derived from an EMBL/GenBank/DDBJ whole genome shotgun (WGS) entry which is preliminary data.</text>
</comment>
<dbReference type="Gene3D" id="1.10.630.10">
    <property type="entry name" value="Cytochrome P450"/>
    <property type="match status" value="1"/>
</dbReference>
<comment type="similarity">
    <text evidence="2 9">Belongs to the cytochrome P450 family.</text>
</comment>
<feature type="binding site" description="axial binding residue" evidence="8">
    <location>
        <position position="435"/>
    </location>
    <ligand>
        <name>heme</name>
        <dbReference type="ChEBI" id="CHEBI:30413"/>
    </ligand>
    <ligandPart>
        <name>Fe</name>
        <dbReference type="ChEBI" id="CHEBI:18248"/>
    </ligandPart>
</feature>
<evidence type="ECO:0000313" key="11">
    <source>
        <dbReference type="Proteomes" id="UP001194746"/>
    </source>
</evidence>
<keyword evidence="3 8" id="KW-0349">Heme</keyword>
<name>A0AAD4CX36_ASPNN</name>
<dbReference type="EMBL" id="VCAU01000004">
    <property type="protein sequence ID" value="KAF9894331.1"/>
    <property type="molecule type" value="Genomic_DNA"/>
</dbReference>
<gene>
    <name evidence="10" type="ORF">FE257_007834</name>
</gene>
<evidence type="ECO:0000256" key="5">
    <source>
        <dbReference type="ARBA" id="ARBA00023002"/>
    </source>
</evidence>
<dbReference type="PRINTS" id="PR00385">
    <property type="entry name" value="P450"/>
</dbReference>
<dbReference type="InterPro" id="IPR050121">
    <property type="entry name" value="Cytochrome_P450_monoxygenase"/>
</dbReference>
<evidence type="ECO:0000256" key="2">
    <source>
        <dbReference type="ARBA" id="ARBA00010617"/>
    </source>
</evidence>
<dbReference type="InterPro" id="IPR001128">
    <property type="entry name" value="Cyt_P450"/>
</dbReference>
<dbReference type="CDD" id="cd11058">
    <property type="entry name" value="CYP60B-like"/>
    <property type="match status" value="1"/>
</dbReference>
<evidence type="ECO:0000256" key="3">
    <source>
        <dbReference type="ARBA" id="ARBA00022617"/>
    </source>
</evidence>
<reference evidence="10" key="1">
    <citation type="journal article" date="2019" name="Beilstein J. Org. Chem.">
        <title>Nanangenines: drimane sesquiterpenoids as the dominant metabolite cohort of a novel Australian fungus, Aspergillus nanangensis.</title>
        <authorList>
            <person name="Lacey H.J."/>
            <person name="Gilchrist C.L.M."/>
            <person name="Crombie A."/>
            <person name="Kalaitzis J.A."/>
            <person name="Vuong D."/>
            <person name="Rutledge P.J."/>
            <person name="Turner P."/>
            <person name="Pitt J.I."/>
            <person name="Lacey E."/>
            <person name="Chooi Y.H."/>
            <person name="Piggott A.M."/>
        </authorList>
    </citation>
    <scope>NUCLEOTIDE SEQUENCE</scope>
    <source>
        <strain evidence="10">MST-FP2251</strain>
    </source>
</reference>
<dbReference type="GO" id="GO:0004497">
    <property type="term" value="F:monooxygenase activity"/>
    <property type="evidence" value="ECO:0007669"/>
    <property type="project" value="UniProtKB-KW"/>
</dbReference>
<evidence type="ECO:0000313" key="10">
    <source>
        <dbReference type="EMBL" id="KAF9894331.1"/>
    </source>
</evidence>
<keyword evidence="7 9" id="KW-0503">Monooxygenase</keyword>
<dbReference type="InterPro" id="IPR036396">
    <property type="entry name" value="Cyt_P450_sf"/>
</dbReference>
<keyword evidence="4 8" id="KW-0479">Metal-binding</keyword>
<dbReference type="InterPro" id="IPR002401">
    <property type="entry name" value="Cyt_P450_E_grp-I"/>
</dbReference>
<evidence type="ECO:0000256" key="6">
    <source>
        <dbReference type="ARBA" id="ARBA00023004"/>
    </source>
</evidence>
<dbReference type="GO" id="GO:0005506">
    <property type="term" value="F:iron ion binding"/>
    <property type="evidence" value="ECO:0007669"/>
    <property type="project" value="InterPro"/>
</dbReference>
<evidence type="ECO:0000256" key="7">
    <source>
        <dbReference type="ARBA" id="ARBA00023033"/>
    </source>
</evidence>
<reference evidence="10" key="2">
    <citation type="submission" date="2020-02" db="EMBL/GenBank/DDBJ databases">
        <authorList>
            <person name="Gilchrist C.L.M."/>
            <person name="Chooi Y.-H."/>
        </authorList>
    </citation>
    <scope>NUCLEOTIDE SEQUENCE</scope>
    <source>
        <strain evidence="10">MST-FP2251</strain>
    </source>
</reference>
<keyword evidence="6 8" id="KW-0408">Iron</keyword>
<protein>
    <recommendedName>
        <fullName evidence="12">Cytochrome P450</fullName>
    </recommendedName>
</protein>
<sequence>MPPLAVVIVLLYLVYTLSLAIFNICLHPRRHLPGPKLWIAFPILRYISLVRGNFDVDLRLFHRTYGEVVRFAPDEVSFITAQAWKDIYGHGHQQLLKVKTSISNPLDIIAANDANHTRYRKALAHAFSARGLQAQEPILVEYVDKLIERLRGIADSQLPADMMKWYNLTTFDLIGDLAFGEPFGGLDSSEYHHWVSTIFDSVRVIGVVKLKDAYPLFFKLLAPLIPKRLARARDQQIAHTKATVQSRLQSKQDRGQADFMQSMLRHRGEKDGLSVAELEANARILIIAGSETTATLLSGVTYWLLRTPEALQKVTDEVRSAMQSEADITFVNVTARLPYMLACIDEGFRMYPPVPTGLQRITPATPIEISGYQIAPNTKVSVHQSAAYWSPINFHAPDRFVPERWLSEGKDDPSSPFYRDNRDVLQPFSVGPRNCIGKNLAYNEMRVVLARVLWNFDLELCPESRDWKDQKSYLLWEKPPLICRLKARVDL</sequence>
<accession>A0AAD4CX36</accession>
<dbReference type="InterPro" id="IPR017972">
    <property type="entry name" value="Cyt_P450_CS"/>
</dbReference>
<keyword evidence="11" id="KW-1185">Reference proteome</keyword>
<dbReference type="PROSITE" id="PS00086">
    <property type="entry name" value="CYTOCHROME_P450"/>
    <property type="match status" value="1"/>
</dbReference>
<keyword evidence="5 9" id="KW-0560">Oxidoreductase</keyword>
<dbReference type="FunFam" id="1.10.630.10:FF:000047">
    <property type="entry name" value="Cytochrome P450 monooxygenase"/>
    <property type="match status" value="1"/>
</dbReference>
<comment type="cofactor">
    <cofactor evidence="1 8">
        <name>heme</name>
        <dbReference type="ChEBI" id="CHEBI:30413"/>
    </cofactor>
</comment>
<dbReference type="PANTHER" id="PTHR24305">
    <property type="entry name" value="CYTOCHROME P450"/>
    <property type="match status" value="1"/>
</dbReference>
<dbReference type="GO" id="GO:0045122">
    <property type="term" value="P:aflatoxin biosynthetic process"/>
    <property type="evidence" value="ECO:0007669"/>
    <property type="project" value="UniProtKB-ARBA"/>
</dbReference>
<evidence type="ECO:0000256" key="8">
    <source>
        <dbReference type="PIRSR" id="PIRSR602401-1"/>
    </source>
</evidence>
<organism evidence="10 11">
    <name type="scientific">Aspergillus nanangensis</name>
    <dbReference type="NCBI Taxonomy" id="2582783"/>
    <lineage>
        <taxon>Eukaryota</taxon>
        <taxon>Fungi</taxon>
        <taxon>Dikarya</taxon>
        <taxon>Ascomycota</taxon>
        <taxon>Pezizomycotina</taxon>
        <taxon>Eurotiomycetes</taxon>
        <taxon>Eurotiomycetidae</taxon>
        <taxon>Eurotiales</taxon>
        <taxon>Aspergillaceae</taxon>
        <taxon>Aspergillus</taxon>
        <taxon>Aspergillus subgen. Circumdati</taxon>
    </lineage>
</organism>
<evidence type="ECO:0008006" key="12">
    <source>
        <dbReference type="Google" id="ProtNLM"/>
    </source>
</evidence>
<proteinExistence type="inferred from homology"/>
<dbReference type="GO" id="GO:0016705">
    <property type="term" value="F:oxidoreductase activity, acting on paired donors, with incorporation or reduction of molecular oxygen"/>
    <property type="evidence" value="ECO:0007669"/>
    <property type="project" value="InterPro"/>
</dbReference>